<accession>A0A383EWJ4</accession>
<gene>
    <name evidence="2" type="ORF">METZ01_LOCUS513657</name>
</gene>
<reference evidence="2" key="1">
    <citation type="submission" date="2018-05" db="EMBL/GenBank/DDBJ databases">
        <authorList>
            <person name="Lanie J.A."/>
            <person name="Ng W.-L."/>
            <person name="Kazmierczak K.M."/>
            <person name="Andrzejewski T.M."/>
            <person name="Davidsen T.M."/>
            <person name="Wayne K.J."/>
            <person name="Tettelin H."/>
            <person name="Glass J.I."/>
            <person name="Rusch D."/>
            <person name="Podicherti R."/>
            <person name="Tsui H.-C.T."/>
            <person name="Winkler M.E."/>
        </authorList>
    </citation>
    <scope>NUCLEOTIDE SEQUENCE</scope>
</reference>
<protein>
    <recommendedName>
        <fullName evidence="1">Ysc84 actin-binding domain-containing protein</fullName>
    </recommendedName>
</protein>
<dbReference type="PANTHER" id="PTHR15629">
    <property type="entry name" value="SH3YL1 PROTEIN"/>
    <property type="match status" value="1"/>
</dbReference>
<feature type="domain" description="Ysc84 actin-binding" evidence="1">
    <location>
        <begin position="103"/>
        <end position="156"/>
    </location>
</feature>
<dbReference type="PANTHER" id="PTHR15629:SF2">
    <property type="entry name" value="SH3 DOMAIN-CONTAINING YSC84-LIKE PROTEIN 1"/>
    <property type="match status" value="1"/>
</dbReference>
<dbReference type="GO" id="GO:0035091">
    <property type="term" value="F:phosphatidylinositol binding"/>
    <property type="evidence" value="ECO:0007669"/>
    <property type="project" value="TreeGrafter"/>
</dbReference>
<dbReference type="Pfam" id="PF04366">
    <property type="entry name" value="Ysc84"/>
    <property type="match status" value="1"/>
</dbReference>
<feature type="non-terminal residue" evidence="2">
    <location>
        <position position="161"/>
    </location>
</feature>
<evidence type="ECO:0000259" key="1">
    <source>
        <dbReference type="Pfam" id="PF04366"/>
    </source>
</evidence>
<dbReference type="InterPro" id="IPR051702">
    <property type="entry name" value="SH3_domain_YSC84-like"/>
</dbReference>
<dbReference type="InterPro" id="IPR007461">
    <property type="entry name" value="Ysc84_actin-binding"/>
</dbReference>
<evidence type="ECO:0000313" key="2">
    <source>
        <dbReference type="EMBL" id="SVE60803.1"/>
    </source>
</evidence>
<sequence>MNINNLISMFENRTSMEGILKQSCQSLEEYINPDMFQVDEQIPKQILKDAKGIVILTIVKTGLIINGSIGTGIILIKQDNVSEDNTLQEEQKWSGPSAISICGLSIGLQLGLEKVDVIIVLNTDDAVQQFMKSNQVTLGGEASISVGPVGRDAEVALGLTT</sequence>
<name>A0A383EWJ4_9ZZZZ</name>
<organism evidence="2">
    <name type="scientific">marine metagenome</name>
    <dbReference type="NCBI Taxonomy" id="408172"/>
    <lineage>
        <taxon>unclassified sequences</taxon>
        <taxon>metagenomes</taxon>
        <taxon>ecological metagenomes</taxon>
    </lineage>
</organism>
<dbReference type="EMBL" id="UINC01229188">
    <property type="protein sequence ID" value="SVE60803.1"/>
    <property type="molecule type" value="Genomic_DNA"/>
</dbReference>
<proteinExistence type="predicted"/>
<dbReference type="AlphaFoldDB" id="A0A383EWJ4"/>